<protein>
    <submittedName>
        <fullName evidence="10">Uncharacterized protein</fullName>
    </submittedName>
</protein>
<dbReference type="PANTHER" id="PTHR44791:SF1">
    <property type="entry name" value="TELOMERASE PROTEIN COMPONENT 1"/>
    <property type="match status" value="1"/>
</dbReference>
<dbReference type="GO" id="GO:0070034">
    <property type="term" value="F:telomerase RNA binding"/>
    <property type="evidence" value="ECO:0007669"/>
    <property type="project" value="TreeGrafter"/>
</dbReference>
<dbReference type="Pfam" id="PF17908">
    <property type="entry name" value="APAF1_C"/>
    <property type="match status" value="1"/>
</dbReference>
<dbReference type="EMBL" id="ADBJ01000025">
    <property type="protein sequence ID" value="EFA81763.1"/>
    <property type="molecule type" value="Genomic_DNA"/>
</dbReference>
<dbReference type="InterPro" id="IPR057588">
    <property type="entry name" value="NWD1/2-like_WH"/>
</dbReference>
<feature type="domain" description="Orc1-like AAA ATPase" evidence="5">
    <location>
        <begin position="352"/>
        <end position="496"/>
    </location>
</feature>
<dbReference type="InterPro" id="IPR041664">
    <property type="entry name" value="AAA_16"/>
</dbReference>
<feature type="compositionally biased region" description="Low complexity" evidence="4">
    <location>
        <begin position="26"/>
        <end position="61"/>
    </location>
</feature>
<accession>D3BB26</accession>
<evidence type="ECO:0000256" key="1">
    <source>
        <dbReference type="ARBA" id="ARBA00022574"/>
    </source>
</evidence>
<dbReference type="Gene3D" id="1.25.40.370">
    <property type="match status" value="1"/>
</dbReference>
<feature type="domain" description="NWD1/2-like winged helix-turn-helix" evidence="9">
    <location>
        <begin position="590"/>
        <end position="698"/>
    </location>
</feature>
<feature type="repeat" description="WD" evidence="3">
    <location>
        <begin position="1122"/>
        <end position="1156"/>
    </location>
</feature>
<dbReference type="InParanoid" id="D3BB26"/>
<dbReference type="InterPro" id="IPR055442">
    <property type="entry name" value="Beta-prop_EML-like_2nd"/>
</dbReference>
<dbReference type="InterPro" id="IPR041452">
    <property type="entry name" value="APAF1_C"/>
</dbReference>
<dbReference type="SUPFAM" id="SSF52540">
    <property type="entry name" value="P-loop containing nucleoside triphosphate hydrolases"/>
    <property type="match status" value="1"/>
</dbReference>
<dbReference type="PANTHER" id="PTHR44791">
    <property type="entry name" value="TELOMERASE PROTEIN COMPONENT 1 TEP1"/>
    <property type="match status" value="1"/>
</dbReference>
<dbReference type="Gene3D" id="3.40.50.300">
    <property type="entry name" value="P-loop containing nucleotide triphosphate hydrolases"/>
    <property type="match status" value="1"/>
</dbReference>
<organism evidence="10 11">
    <name type="scientific">Heterostelium pallidum (strain ATCC 26659 / Pp 5 / PN500)</name>
    <name type="common">Cellular slime mold</name>
    <name type="synonym">Polysphondylium pallidum</name>
    <dbReference type="NCBI Taxonomy" id="670386"/>
    <lineage>
        <taxon>Eukaryota</taxon>
        <taxon>Amoebozoa</taxon>
        <taxon>Evosea</taxon>
        <taxon>Eumycetozoa</taxon>
        <taxon>Dictyostelia</taxon>
        <taxon>Acytosteliales</taxon>
        <taxon>Acytosteliaceae</taxon>
        <taxon>Heterostelium</taxon>
    </lineage>
</organism>
<keyword evidence="1 3" id="KW-0853">WD repeat</keyword>
<evidence type="ECO:0000259" key="5">
    <source>
        <dbReference type="Pfam" id="PF13191"/>
    </source>
</evidence>
<gene>
    <name evidence="10" type="ORF">PPL_05758</name>
</gene>
<evidence type="ECO:0000313" key="10">
    <source>
        <dbReference type="EMBL" id="EFA81763.1"/>
    </source>
</evidence>
<feature type="repeat" description="WD" evidence="3">
    <location>
        <begin position="870"/>
        <end position="911"/>
    </location>
</feature>
<dbReference type="GeneID" id="31361242"/>
<dbReference type="Pfam" id="PF13271">
    <property type="entry name" value="DUF4062"/>
    <property type="match status" value="1"/>
</dbReference>
<dbReference type="OMA" id="FIKIWDP"/>
<dbReference type="GO" id="GO:0000722">
    <property type="term" value="P:telomere maintenance via recombination"/>
    <property type="evidence" value="ECO:0007669"/>
    <property type="project" value="TreeGrafter"/>
</dbReference>
<evidence type="ECO:0000259" key="7">
    <source>
        <dbReference type="Pfam" id="PF17908"/>
    </source>
</evidence>
<name>D3BB26_HETP5</name>
<comment type="caution">
    <text evidence="10">The sequence shown here is derived from an EMBL/GenBank/DDBJ whole genome shotgun (WGS) entry which is preliminary data.</text>
</comment>
<evidence type="ECO:0000256" key="2">
    <source>
        <dbReference type="ARBA" id="ARBA00022737"/>
    </source>
</evidence>
<dbReference type="Proteomes" id="UP000001396">
    <property type="component" value="Unassembled WGS sequence"/>
</dbReference>
<dbReference type="PROSITE" id="PS50082">
    <property type="entry name" value="WD_REPEATS_2"/>
    <property type="match status" value="7"/>
</dbReference>
<proteinExistence type="predicted"/>
<keyword evidence="2" id="KW-0677">Repeat</keyword>
<dbReference type="GO" id="GO:0003720">
    <property type="term" value="F:telomerase activity"/>
    <property type="evidence" value="ECO:0007669"/>
    <property type="project" value="TreeGrafter"/>
</dbReference>
<dbReference type="SUPFAM" id="SSF50978">
    <property type="entry name" value="WD40 repeat-like"/>
    <property type="match status" value="3"/>
</dbReference>
<feature type="repeat" description="WD" evidence="3">
    <location>
        <begin position="913"/>
        <end position="943"/>
    </location>
</feature>
<feature type="domain" description="EML-like second beta-propeller" evidence="8">
    <location>
        <begin position="960"/>
        <end position="1119"/>
    </location>
</feature>
<evidence type="ECO:0000256" key="3">
    <source>
        <dbReference type="PROSITE-ProRule" id="PRU00221"/>
    </source>
</evidence>
<evidence type="ECO:0000256" key="4">
    <source>
        <dbReference type="SAM" id="MobiDB-lite"/>
    </source>
</evidence>
<dbReference type="PROSITE" id="PS50294">
    <property type="entry name" value="WD_REPEATS_REGION"/>
    <property type="match status" value="6"/>
</dbReference>
<dbReference type="InterPro" id="IPR027417">
    <property type="entry name" value="P-loop_NTPase"/>
</dbReference>
<dbReference type="Pfam" id="PF23414">
    <property type="entry name" value="Beta-prop_EML_2"/>
    <property type="match status" value="1"/>
</dbReference>
<evidence type="ECO:0000259" key="6">
    <source>
        <dbReference type="Pfam" id="PF13271"/>
    </source>
</evidence>
<dbReference type="InterPro" id="IPR025139">
    <property type="entry name" value="DUF4062"/>
</dbReference>
<dbReference type="GO" id="GO:0005697">
    <property type="term" value="C:telomerase holoenzyme complex"/>
    <property type="evidence" value="ECO:0007669"/>
    <property type="project" value="TreeGrafter"/>
</dbReference>
<keyword evidence="11" id="KW-1185">Reference proteome</keyword>
<dbReference type="InterPro" id="IPR052652">
    <property type="entry name" value="Telomerase_Complex_Comp"/>
</dbReference>
<sequence>MHQNENKKLIFDLEKEKKKDEKLKKQQQLLAETQAKDNNNNSSSSSSSSSPSKSSISFSSNKSYASPFKKITIKNGQVVKDVDSSKKQSSAQASNATLHVKQKNKIGLADKIENNTLHVFLSSTFKDMIGERDHLIKVVFPALNMKAKSKNLTIVPVDLRWGLTKEETTLKGQIELCLKQIEKCPVTIGMVGSRVGWIPSEYKLEDPNSDASKWLSALPLGHSITTIEILYALEAAASGKKHCIAALRESNEHFVAEDADAERRLHDTRQTLINHSHCSTIANYPATGSASSADKYGNIIMKDLDVFGDFILQQLWEIIELEFPTPVLPLDQLEREKIAHSNALQARSAHYFGRASFQQKLKAHINDNSSIDRIGLVYGEPGSGKSSSLAYLAKSLESDPQWLVLYHFIGCSSESTDVTNILASFSAKLIQQFKLKFELSESFEKLRIDFPIILSKCKGRKILILIDDLDELNPANQSHQMEWLPESSELPNNVFVFLSCDQGKVCWDYLHLRSKIPQTFYLNPLEMSDRQLIVEKTLDLFGKRLDSKQCDRLISKTQAKLPLFIKLVCEELRIFGSFDRLAMFIAKLPETIPQLIDQMITRLEDDFGKDLIRKTLCYIALSRYGLTETELLDLLARNSTSSSTASSVSSKLQKVEPLAFVVWAPLLSSLSPLLRQQTNHITFFHGQIANVIIRRYLSIERSAIAVHQTLADYYLAHADPDAKRNWSGVVAKPYVELPYHLMCAKRFDQLSTLFQDLRFIESNFQRQLGRELIERFLSVLSSVRGPALTGERWTGYNFSTVNTVEDFFAFVQYQSHHLTKFPFVAAQLALNLPDDAVCHAAASKLLNSERRLHLNWVNKSQISDFVISTLAGHEDFVRAALYKDDGSLLASCSDDRSIRLWSGETGQLVRVFPKLHTDKVTQLAWRNNTIITVSRDKRIVMWDEYGRVISEFANGHSGAVWGVDVAGNGNRFVTASWDGTAIVWDVATKKPALTLSAHSPQKLSACAYSHNNKWVATGCWGGVLIVWDANTGAELKRFKVSDMTILCIQFSHDDTMISLSSVDTNTHVYSTTNWTKIAKLEGHNEAVISARFSSDSKYLVSCSDDKTVRVYETAEWTQVSLMTGHSGRIISCAFHPSSARRQVVTGATDKFIKIWDPKLGYSVAQIHQGHRKAVNALQYVAETNTLYSVADDKTVKVWSDFTRNDTLTLEKTIELSLKDFVIDPVQKNMIGVNGNGCIIVADLNGKIIKRFEKAANSISVSPNFKHVGYLHGKEGQVSIMDLESGSEVYSARHGFVLNQIGYSPTGEYVVVSDGKGTFTALKCSPTTSNYSMHSHITLEPMDAITGIGWSSNGNLLAIGTNNGSTYIFDVKRSFYQINVLKGHAFAVRALAFTPDASHLLTASLDKQALLWDLQTSNIATIFPLASISTSNILIFNDHQNVITIAISDYTGKIHHLKFMKNS</sequence>
<dbReference type="InterPro" id="IPR019775">
    <property type="entry name" value="WD40_repeat_CS"/>
</dbReference>
<feature type="region of interest" description="Disordered" evidence="4">
    <location>
        <begin position="1"/>
        <end position="61"/>
    </location>
</feature>
<feature type="domain" description="APAF-1 helical" evidence="7">
    <location>
        <begin position="707"/>
        <end position="845"/>
    </location>
</feature>
<dbReference type="Gene3D" id="2.130.10.10">
    <property type="entry name" value="YVTN repeat-like/Quinoprotein amine dehydrogenase"/>
    <property type="match status" value="4"/>
</dbReference>
<dbReference type="InterPro" id="IPR015943">
    <property type="entry name" value="WD40/YVTN_repeat-like_dom_sf"/>
</dbReference>
<feature type="repeat" description="WD" evidence="3">
    <location>
        <begin position="1380"/>
        <end position="1421"/>
    </location>
</feature>
<dbReference type="CDD" id="cd00200">
    <property type="entry name" value="WD40"/>
    <property type="match status" value="1"/>
</dbReference>
<feature type="repeat" description="WD" evidence="3">
    <location>
        <begin position="1167"/>
        <end position="1199"/>
    </location>
</feature>
<feature type="compositionally biased region" description="Basic and acidic residues" evidence="4">
    <location>
        <begin position="1"/>
        <end position="24"/>
    </location>
</feature>
<dbReference type="Pfam" id="PF13191">
    <property type="entry name" value="AAA_16"/>
    <property type="match status" value="1"/>
</dbReference>
<dbReference type="RefSeq" id="XP_020433880.1">
    <property type="nucleotide sequence ID" value="XM_020576631.1"/>
</dbReference>
<feature type="domain" description="DUF4062" evidence="6">
    <location>
        <begin position="119"/>
        <end position="202"/>
    </location>
</feature>
<dbReference type="PROSITE" id="PS00678">
    <property type="entry name" value="WD_REPEATS_1"/>
    <property type="match status" value="1"/>
</dbReference>
<dbReference type="Pfam" id="PF00400">
    <property type="entry name" value="WD40"/>
    <property type="match status" value="3"/>
</dbReference>
<evidence type="ECO:0000313" key="11">
    <source>
        <dbReference type="Proteomes" id="UP000001396"/>
    </source>
</evidence>
<dbReference type="FunCoup" id="D3BB26">
    <property type="interactions" value="1"/>
</dbReference>
<dbReference type="SMART" id="SM00320">
    <property type="entry name" value="WD40"/>
    <property type="match status" value="11"/>
</dbReference>
<feature type="repeat" description="WD" evidence="3">
    <location>
        <begin position="1080"/>
        <end position="1112"/>
    </location>
</feature>
<dbReference type="Pfam" id="PF25469">
    <property type="entry name" value="WHD_NWD1"/>
    <property type="match status" value="1"/>
</dbReference>
<reference evidence="10 11" key="1">
    <citation type="journal article" date="2011" name="Genome Res.">
        <title>Phylogeny-wide analysis of social amoeba genomes highlights ancient origins for complex intercellular communication.</title>
        <authorList>
            <person name="Heidel A.J."/>
            <person name="Lawal H.M."/>
            <person name="Felder M."/>
            <person name="Schilde C."/>
            <person name="Helps N.R."/>
            <person name="Tunggal B."/>
            <person name="Rivero F."/>
            <person name="John U."/>
            <person name="Schleicher M."/>
            <person name="Eichinger L."/>
            <person name="Platzer M."/>
            <person name="Noegel A.A."/>
            <person name="Schaap P."/>
            <person name="Gloeckner G."/>
        </authorList>
    </citation>
    <scope>NUCLEOTIDE SEQUENCE [LARGE SCALE GENOMIC DNA]</scope>
    <source>
        <strain evidence="11">ATCC 26659 / Pp 5 / PN500</strain>
    </source>
</reference>
<dbReference type="STRING" id="670386.D3BB26"/>
<dbReference type="InterPro" id="IPR036322">
    <property type="entry name" value="WD40_repeat_dom_sf"/>
</dbReference>
<evidence type="ECO:0000259" key="8">
    <source>
        <dbReference type="Pfam" id="PF23414"/>
    </source>
</evidence>
<feature type="repeat" description="WD" evidence="3">
    <location>
        <begin position="953"/>
        <end position="994"/>
    </location>
</feature>
<dbReference type="InterPro" id="IPR001680">
    <property type="entry name" value="WD40_rpt"/>
</dbReference>
<evidence type="ECO:0000259" key="9">
    <source>
        <dbReference type="Pfam" id="PF25469"/>
    </source>
</evidence>